<keyword evidence="4" id="KW-1185">Reference proteome</keyword>
<dbReference type="InterPro" id="IPR036873">
    <property type="entry name" value="Rhodanese-like_dom_sf"/>
</dbReference>
<evidence type="ECO:0000313" key="4">
    <source>
        <dbReference type="Proteomes" id="UP000477651"/>
    </source>
</evidence>
<dbReference type="InterPro" id="IPR001763">
    <property type="entry name" value="Rhodanese-like_dom"/>
</dbReference>
<gene>
    <name evidence="3" type="ORF">F9B74_06305</name>
</gene>
<proteinExistence type="predicted"/>
<evidence type="ECO:0000259" key="2">
    <source>
        <dbReference type="PROSITE" id="PS50206"/>
    </source>
</evidence>
<evidence type="ECO:0000256" key="1">
    <source>
        <dbReference type="SAM" id="SignalP"/>
    </source>
</evidence>
<keyword evidence="1" id="KW-0732">Signal</keyword>
<dbReference type="CDD" id="cd00158">
    <property type="entry name" value="RHOD"/>
    <property type="match status" value="1"/>
</dbReference>
<dbReference type="AlphaFoldDB" id="A0A6L9Y827"/>
<protein>
    <submittedName>
        <fullName evidence="3">Rhodanese-like domain-containing protein</fullName>
    </submittedName>
</protein>
<dbReference type="Gene3D" id="3.40.250.10">
    <property type="entry name" value="Rhodanese-like domain"/>
    <property type="match status" value="1"/>
</dbReference>
<comment type="caution">
    <text evidence="3">The sequence shown here is derived from an EMBL/GenBank/DDBJ whole genome shotgun (WGS) entry which is preliminary data.</text>
</comment>
<sequence>MKKTTILLTAILAATTGLTAHALGSAPTTDNATTVSAEAKQEIIFIDVRTPEEFAAGHIQGAVNIPYEQIKERIGEVTTDKNANIHLYCKSGRRAGIALESLKEEGFTNLTNRGGYEDLRKELGQ</sequence>
<feature type="domain" description="Rhodanese" evidence="2">
    <location>
        <begin position="39"/>
        <end position="124"/>
    </location>
</feature>
<feature type="signal peptide" evidence="1">
    <location>
        <begin position="1"/>
        <end position="22"/>
    </location>
</feature>
<accession>A0A6L9Y827</accession>
<dbReference type="PANTHER" id="PTHR45431:SF3">
    <property type="entry name" value="RHODANESE-LIKE DOMAIN-CONTAINING PROTEIN 15, CHLOROPLASTIC"/>
    <property type="match status" value="1"/>
</dbReference>
<evidence type="ECO:0000313" key="3">
    <source>
        <dbReference type="EMBL" id="NEN75934.1"/>
    </source>
</evidence>
<dbReference type="Pfam" id="PF00581">
    <property type="entry name" value="Rhodanese"/>
    <property type="match status" value="1"/>
</dbReference>
<dbReference type="InterPro" id="IPR052367">
    <property type="entry name" value="Thiosulfate_ST/Rhodanese-like"/>
</dbReference>
<dbReference type="PROSITE" id="PS50206">
    <property type="entry name" value="RHODANESE_3"/>
    <property type="match status" value="1"/>
</dbReference>
<dbReference type="SMART" id="SM00450">
    <property type="entry name" value="RHOD"/>
    <property type="match status" value="1"/>
</dbReference>
<feature type="chain" id="PRO_5026777071" evidence="1">
    <location>
        <begin position="23"/>
        <end position="125"/>
    </location>
</feature>
<organism evidence="3 4">
    <name type="scientific">Pelistega ratti</name>
    <dbReference type="NCBI Taxonomy" id="2652177"/>
    <lineage>
        <taxon>Bacteria</taxon>
        <taxon>Pseudomonadati</taxon>
        <taxon>Pseudomonadota</taxon>
        <taxon>Betaproteobacteria</taxon>
        <taxon>Burkholderiales</taxon>
        <taxon>Alcaligenaceae</taxon>
        <taxon>Pelistega</taxon>
    </lineage>
</organism>
<name>A0A6L9Y827_9BURK</name>
<dbReference type="PANTHER" id="PTHR45431">
    <property type="entry name" value="RHODANESE-LIKE DOMAIN-CONTAINING PROTEIN 15, CHLOROPLASTIC"/>
    <property type="match status" value="1"/>
</dbReference>
<dbReference type="Proteomes" id="UP000477651">
    <property type="component" value="Unassembled WGS sequence"/>
</dbReference>
<reference evidence="3 4" key="1">
    <citation type="submission" date="2020-02" db="EMBL/GenBank/DDBJ databases">
        <title>Pelistega sp. NLN82 were isolated from wild rodents of the Hainan Island.</title>
        <authorList>
            <person name="Niu N."/>
            <person name="Zhou J."/>
        </authorList>
    </citation>
    <scope>NUCLEOTIDE SEQUENCE [LARGE SCALE GENOMIC DNA]</scope>
    <source>
        <strain evidence="3 4">NLN82</strain>
    </source>
</reference>
<dbReference type="SUPFAM" id="SSF52821">
    <property type="entry name" value="Rhodanese/Cell cycle control phosphatase"/>
    <property type="match status" value="1"/>
</dbReference>
<dbReference type="EMBL" id="JAAGYR010000011">
    <property type="protein sequence ID" value="NEN75934.1"/>
    <property type="molecule type" value="Genomic_DNA"/>
</dbReference>